<keyword evidence="3" id="KW-1185">Reference proteome</keyword>
<feature type="transmembrane region" description="Helical" evidence="1">
    <location>
        <begin position="25"/>
        <end position="45"/>
    </location>
</feature>
<keyword evidence="1" id="KW-0812">Transmembrane</keyword>
<keyword evidence="1" id="KW-0472">Membrane</keyword>
<name>A0ABM5Z3L6_9BURK</name>
<feature type="transmembrane region" description="Helical" evidence="1">
    <location>
        <begin position="105"/>
        <end position="124"/>
    </location>
</feature>
<accession>A0ABM5Z3L6</accession>
<proteinExistence type="predicted"/>
<keyword evidence="1" id="KW-1133">Transmembrane helix</keyword>
<evidence type="ECO:0000313" key="2">
    <source>
        <dbReference type="EMBL" id="AMP13651.1"/>
    </source>
</evidence>
<evidence type="ECO:0000313" key="3">
    <source>
        <dbReference type="Proteomes" id="UP000074914"/>
    </source>
</evidence>
<feature type="transmembrane region" description="Helical" evidence="1">
    <location>
        <begin position="57"/>
        <end position="73"/>
    </location>
</feature>
<dbReference type="Proteomes" id="UP000074914">
    <property type="component" value="Chromosome"/>
</dbReference>
<evidence type="ECO:0000256" key="1">
    <source>
        <dbReference type="SAM" id="Phobius"/>
    </source>
</evidence>
<reference evidence="2 3" key="1">
    <citation type="submission" date="2015-11" db="EMBL/GenBank/DDBJ databases">
        <title>Exploring the genomic traits of fungus-feeding bacterial genus Collimonas.</title>
        <authorList>
            <person name="Song C."/>
            <person name="Schmidt R."/>
            <person name="de Jager V."/>
            <person name="Krzyzanowska D."/>
            <person name="Jongedijk E."/>
            <person name="Cankar K."/>
            <person name="Beekwilder J."/>
            <person name="van Veen A."/>
            <person name="de Boer W."/>
            <person name="van Veen J.A."/>
            <person name="Garbeva P."/>
        </authorList>
    </citation>
    <scope>NUCLEOTIDE SEQUENCE [LARGE SCALE GENOMIC DNA]</scope>
    <source>
        <strain evidence="2 3">Ter291</strain>
    </source>
</reference>
<feature type="transmembrane region" description="Helical" evidence="1">
    <location>
        <begin position="79"/>
        <end position="96"/>
    </location>
</feature>
<sequence length="126" mass="14134">MQWILIFFGVDVASISPSGTIATPGAVFSAIVFAPIAETFILAYMLTVLSSSSLRRIWVVVIAAICWGCFHAIFGRLWFFGTVWSFFVFSCAYLVWRQVSFRKAFLAAALPHVLINSLMMMLLLRN</sequence>
<gene>
    <name evidence="2" type="ORF">CPter291_1375</name>
</gene>
<protein>
    <submittedName>
        <fullName evidence="2">Membrane protein</fullName>
    </submittedName>
</protein>
<dbReference type="EMBL" id="CP013236">
    <property type="protein sequence ID" value="AMP13651.1"/>
    <property type="molecule type" value="Genomic_DNA"/>
</dbReference>
<organism evidence="2 3">
    <name type="scientific">Collimonas pratensis</name>
    <dbReference type="NCBI Taxonomy" id="279113"/>
    <lineage>
        <taxon>Bacteria</taxon>
        <taxon>Pseudomonadati</taxon>
        <taxon>Pseudomonadota</taxon>
        <taxon>Betaproteobacteria</taxon>
        <taxon>Burkholderiales</taxon>
        <taxon>Oxalobacteraceae</taxon>
        <taxon>Collimonas</taxon>
    </lineage>
</organism>